<comment type="caution">
    <text evidence="2">The sequence shown here is derived from an EMBL/GenBank/DDBJ whole genome shotgun (WGS) entry which is preliminary data.</text>
</comment>
<accession>A0A9W7T0K5</accession>
<reference evidence="2 3" key="1">
    <citation type="journal article" date="2018" name="IMA Fungus">
        <title>IMA Genome-F 10: Nine draft genome sequences of Claviceps purpurea s.lat., including C. arundinis, C. humidiphila, and C. cf. spartinae, pseudomolecules for the pitch canker pathogen Fusarium circinatum, draft genome of Davidsoniella eucalypti, Grosmannia galeiformis, Quambalaria eucalypti, and Teratosphaeria destructans.</title>
        <authorList>
            <person name="Wingfield B.D."/>
            <person name="Liu M."/>
            <person name="Nguyen H.D."/>
            <person name="Lane F.A."/>
            <person name="Morgan S.W."/>
            <person name="De Vos L."/>
            <person name="Wilken P.M."/>
            <person name="Duong T.A."/>
            <person name="Aylward J."/>
            <person name="Coetzee M.P."/>
            <person name="Dadej K."/>
            <person name="De Beer Z.W."/>
            <person name="Findlay W."/>
            <person name="Havenga M."/>
            <person name="Kolarik M."/>
            <person name="Menzies J.G."/>
            <person name="Naidoo K."/>
            <person name="Pochopski O."/>
            <person name="Shoukouhi P."/>
            <person name="Santana Q.C."/>
            <person name="Seifert K.A."/>
            <person name="Soal N."/>
            <person name="Steenkamp E.T."/>
            <person name="Tatham C.T."/>
            <person name="van der Nest M.A."/>
            <person name="Wingfield M.J."/>
        </authorList>
    </citation>
    <scope>NUCLEOTIDE SEQUENCE [LARGE SCALE GENOMIC DNA]</scope>
    <source>
        <strain evidence="2">CMW44962</strain>
    </source>
</reference>
<reference evidence="2 3" key="2">
    <citation type="journal article" date="2021" name="Curr. Genet.">
        <title>Genetic response to nitrogen starvation in the aggressive Eucalyptus foliar pathogen Teratosphaeria destructans.</title>
        <authorList>
            <person name="Havenga M."/>
            <person name="Wingfield B.D."/>
            <person name="Wingfield M.J."/>
            <person name="Dreyer L.L."/>
            <person name="Roets F."/>
            <person name="Aylward J."/>
        </authorList>
    </citation>
    <scope>NUCLEOTIDE SEQUENCE [LARGE SCALE GENOMIC DNA]</scope>
    <source>
        <strain evidence="2">CMW44962</strain>
    </source>
</reference>
<keyword evidence="3" id="KW-1185">Reference proteome</keyword>
<gene>
    <name evidence="2" type="ORF">Tdes44962_MAKER06945</name>
</gene>
<name>A0A9W7T0K5_9PEZI</name>
<evidence type="ECO:0000313" key="3">
    <source>
        <dbReference type="Proteomes" id="UP001138500"/>
    </source>
</evidence>
<sequence>MFSALSAIYPQNASLYAISGSSKSSRKRSGSTKELYPAGSQEQSFDHYRYGGHEYEDSRSRRRSSSIKELYPAGSQESFDYCRYGGPEYEEYRSRKRSSSSITKELYPAGSQDSFDYYRYGGHEHEEYRGSRDRRDREQLVCPSSYKKSHKDHFEPGAWDPRELRPVYQKPMVTNAQRRRSPSH</sequence>
<feature type="region of interest" description="Disordered" evidence="1">
    <location>
        <begin position="125"/>
        <end position="184"/>
    </location>
</feature>
<feature type="compositionally biased region" description="Basic and acidic residues" evidence="1">
    <location>
        <begin position="152"/>
        <end position="165"/>
    </location>
</feature>
<organism evidence="2 3">
    <name type="scientific">Teratosphaeria destructans</name>
    <dbReference type="NCBI Taxonomy" id="418781"/>
    <lineage>
        <taxon>Eukaryota</taxon>
        <taxon>Fungi</taxon>
        <taxon>Dikarya</taxon>
        <taxon>Ascomycota</taxon>
        <taxon>Pezizomycotina</taxon>
        <taxon>Dothideomycetes</taxon>
        <taxon>Dothideomycetidae</taxon>
        <taxon>Mycosphaerellales</taxon>
        <taxon>Teratosphaeriaceae</taxon>
        <taxon>Teratosphaeria</taxon>
    </lineage>
</organism>
<feature type="compositionally biased region" description="Basic and acidic residues" evidence="1">
    <location>
        <begin position="44"/>
        <end position="59"/>
    </location>
</feature>
<dbReference type="AlphaFoldDB" id="A0A9W7T0K5"/>
<dbReference type="EMBL" id="RIBY02000169">
    <property type="protein sequence ID" value="KAH9845023.1"/>
    <property type="molecule type" value="Genomic_DNA"/>
</dbReference>
<evidence type="ECO:0000256" key="1">
    <source>
        <dbReference type="SAM" id="MobiDB-lite"/>
    </source>
</evidence>
<proteinExistence type="predicted"/>
<protein>
    <submittedName>
        <fullName evidence="2">Uncharacterized protein</fullName>
    </submittedName>
</protein>
<evidence type="ECO:0000313" key="2">
    <source>
        <dbReference type="EMBL" id="KAH9845023.1"/>
    </source>
</evidence>
<feature type="compositionally biased region" description="Basic and acidic residues" evidence="1">
    <location>
        <begin position="125"/>
        <end position="139"/>
    </location>
</feature>
<dbReference type="Proteomes" id="UP001138500">
    <property type="component" value="Unassembled WGS sequence"/>
</dbReference>
<feature type="region of interest" description="Disordered" evidence="1">
    <location>
        <begin position="19"/>
        <end position="71"/>
    </location>
</feature>